<dbReference type="AlphaFoldDB" id="A0A380RAF9"/>
<dbReference type="InterPro" id="IPR019276">
    <property type="entry name" value="DUF2303"/>
</dbReference>
<dbReference type="Pfam" id="PF10065">
    <property type="entry name" value="DUF2303"/>
    <property type="match status" value="1"/>
</dbReference>
<dbReference type="EMBL" id="UHIC01000001">
    <property type="protein sequence ID" value="SUO95197.1"/>
    <property type="molecule type" value="Genomic_DNA"/>
</dbReference>
<dbReference type="Proteomes" id="UP000254601">
    <property type="component" value="Unassembled WGS sequence"/>
</dbReference>
<proteinExistence type="predicted"/>
<dbReference type="EMBL" id="UHIC01000003">
    <property type="protein sequence ID" value="SUQ09760.1"/>
    <property type="molecule type" value="Genomic_DNA"/>
</dbReference>
<accession>A0A380RAF9</accession>
<reference evidence="2 3" key="1">
    <citation type="submission" date="2018-06" db="EMBL/GenBank/DDBJ databases">
        <authorList>
            <consortium name="Pathogen Informatics"/>
            <person name="Doyle S."/>
        </authorList>
    </citation>
    <scope>NUCLEOTIDE SEQUENCE [LARGE SCALE GENOMIC DNA]</scope>
    <source>
        <strain evidence="2 3">NCTC13337</strain>
    </source>
</reference>
<dbReference type="OrthoDB" id="5731347at2"/>
<evidence type="ECO:0000313" key="1">
    <source>
        <dbReference type="EMBL" id="SUO95197.1"/>
    </source>
</evidence>
<name>A0A380RAF9_9GAMM</name>
<protein>
    <submittedName>
        <fullName evidence="2">Uncharacterized conserved protein</fullName>
    </submittedName>
</protein>
<dbReference type="RefSeq" id="WP_072577210.1">
    <property type="nucleotide sequence ID" value="NZ_LWHB01000143.1"/>
</dbReference>
<evidence type="ECO:0000313" key="2">
    <source>
        <dbReference type="EMBL" id="SUQ09760.1"/>
    </source>
</evidence>
<gene>
    <name evidence="1" type="ORF">NCTC13337_01149</name>
    <name evidence="2" type="ORF">NCTC13337_02759</name>
</gene>
<evidence type="ECO:0000313" key="3">
    <source>
        <dbReference type="Proteomes" id="UP000254601"/>
    </source>
</evidence>
<keyword evidence="3" id="KW-1185">Reference proteome</keyword>
<sequence length="266" mass="29928">MNLEKDAIEYTQGCNIGAQVLKDTQRAVALPEGFKIHSLEAYFDAPSRFRGTLRTDSLQDFIQYANDNKSDDSALFIDKSGMTAKLIIDLGNSNKPQHGDHQALLALEMTQAGKAIENANDERFEQQKLCEWLEDWRDYISIEDDAGESMTLSQATAAIRRIETSASVKSEFEDNESHKKLSRSEQIEAKMKGKQPAIIRFNCEPYAELGSIEFVIKLSVIAAQKPVIRLRVIGYEVIKEALAQTFKEKLNSNINDVPSYVGQFLK</sequence>
<organism evidence="2 3">
    <name type="scientific">Suttonella ornithocola</name>
    <dbReference type="NCBI Taxonomy" id="279832"/>
    <lineage>
        <taxon>Bacteria</taxon>
        <taxon>Pseudomonadati</taxon>
        <taxon>Pseudomonadota</taxon>
        <taxon>Gammaproteobacteria</taxon>
        <taxon>Cardiobacteriales</taxon>
        <taxon>Cardiobacteriaceae</taxon>
        <taxon>Suttonella</taxon>
    </lineage>
</organism>